<accession>A0ABS5ARD2</accession>
<organism evidence="1 2">
    <name type="scientific">Crossiella equi</name>
    <dbReference type="NCBI Taxonomy" id="130796"/>
    <lineage>
        <taxon>Bacteria</taxon>
        <taxon>Bacillati</taxon>
        <taxon>Actinomycetota</taxon>
        <taxon>Actinomycetes</taxon>
        <taxon>Pseudonocardiales</taxon>
        <taxon>Pseudonocardiaceae</taxon>
        <taxon>Crossiella</taxon>
    </lineage>
</organism>
<dbReference type="RefSeq" id="WP_086781190.1">
    <property type="nucleotide sequence ID" value="NZ_JAGIOO010000001.1"/>
</dbReference>
<comment type="caution">
    <text evidence="1">The sequence shown here is derived from an EMBL/GenBank/DDBJ whole genome shotgun (WGS) entry which is preliminary data.</text>
</comment>
<keyword evidence="1" id="KW-0449">Lipoprotein</keyword>
<dbReference type="EMBL" id="JAGIOO010000001">
    <property type="protein sequence ID" value="MBP2479123.1"/>
    <property type="molecule type" value="Genomic_DNA"/>
</dbReference>
<sequence length="74" mass="8229">MSLDDGQHQDAQDARRCLAGELVAEQVSARARELLVTWCHRDGLTDHQVAARACMTTYTAARIRARLSLAAHRI</sequence>
<proteinExistence type="predicted"/>
<evidence type="ECO:0000313" key="1">
    <source>
        <dbReference type="EMBL" id="MBP2479123.1"/>
    </source>
</evidence>
<gene>
    <name evidence="1" type="ORF">JOF53_007995</name>
</gene>
<evidence type="ECO:0000313" key="2">
    <source>
        <dbReference type="Proteomes" id="UP001519363"/>
    </source>
</evidence>
<keyword evidence="2" id="KW-1185">Reference proteome</keyword>
<protein>
    <submittedName>
        <fullName evidence="1">Lipoprotein</fullName>
    </submittedName>
</protein>
<dbReference type="Proteomes" id="UP001519363">
    <property type="component" value="Unassembled WGS sequence"/>
</dbReference>
<name>A0ABS5ARD2_9PSEU</name>
<reference evidence="1 2" key="1">
    <citation type="submission" date="2021-03" db="EMBL/GenBank/DDBJ databases">
        <title>Sequencing the genomes of 1000 actinobacteria strains.</title>
        <authorList>
            <person name="Klenk H.-P."/>
        </authorList>
    </citation>
    <scope>NUCLEOTIDE SEQUENCE [LARGE SCALE GENOMIC DNA]</scope>
    <source>
        <strain evidence="1 2">DSM 44580</strain>
    </source>
</reference>